<reference evidence="3 4" key="1">
    <citation type="journal article" date="2014" name="Nat. Commun.">
        <title>Klebsormidium flaccidum genome reveals primary factors for plant terrestrial adaptation.</title>
        <authorList>
            <person name="Hori K."/>
            <person name="Maruyama F."/>
            <person name="Fujisawa T."/>
            <person name="Togashi T."/>
            <person name="Yamamoto N."/>
            <person name="Seo M."/>
            <person name="Sato S."/>
            <person name="Yamada T."/>
            <person name="Mori H."/>
            <person name="Tajima N."/>
            <person name="Moriyama T."/>
            <person name="Ikeuchi M."/>
            <person name="Watanabe M."/>
            <person name="Wada H."/>
            <person name="Kobayashi K."/>
            <person name="Saito M."/>
            <person name="Masuda T."/>
            <person name="Sasaki-Sekimoto Y."/>
            <person name="Mashiguchi K."/>
            <person name="Awai K."/>
            <person name="Shimojima M."/>
            <person name="Masuda S."/>
            <person name="Iwai M."/>
            <person name="Nobusawa T."/>
            <person name="Narise T."/>
            <person name="Kondo S."/>
            <person name="Saito H."/>
            <person name="Sato R."/>
            <person name="Murakawa M."/>
            <person name="Ihara Y."/>
            <person name="Oshima-Yamada Y."/>
            <person name="Ohtaka K."/>
            <person name="Satoh M."/>
            <person name="Sonobe K."/>
            <person name="Ishii M."/>
            <person name="Ohtani R."/>
            <person name="Kanamori-Sato M."/>
            <person name="Honoki R."/>
            <person name="Miyazaki D."/>
            <person name="Mochizuki H."/>
            <person name="Umetsu J."/>
            <person name="Higashi K."/>
            <person name="Shibata D."/>
            <person name="Kamiya Y."/>
            <person name="Sato N."/>
            <person name="Nakamura Y."/>
            <person name="Tabata S."/>
            <person name="Ida S."/>
            <person name="Kurokawa K."/>
            <person name="Ohta H."/>
        </authorList>
    </citation>
    <scope>NUCLEOTIDE SEQUENCE [LARGE SCALE GENOMIC DNA]</scope>
    <source>
        <strain evidence="3 4">NIES-2285</strain>
    </source>
</reference>
<proteinExistence type="predicted"/>
<dbReference type="EMBL" id="DF236966">
    <property type="protein sequence ID" value="GAQ78694.1"/>
    <property type="molecule type" value="Genomic_DNA"/>
</dbReference>
<keyword evidence="4" id="KW-1185">Reference proteome</keyword>
<evidence type="ECO:0000313" key="4">
    <source>
        <dbReference type="Proteomes" id="UP000054558"/>
    </source>
</evidence>
<sequence>MAEQKEGGLKLLPGLLSELLPAQIAPGLKEHSNHEQQQKEAEERGGSDERSWDEQRWREKQQAQDEQQEGVQRQKADETRATNSSHATSMGEESEGRFGQLLPEKTEAEAMLEGTDELIENQQEHAREEEQSQTEEQQLQEFLRQMDTRSESQTHRLVEDDIQGDMQCTECRSEIRGEKMKPSVGRRAELPVDERATATIHVALRNAKCAFTCAEKTLADLQDLTYMYAQKAGTSPQALGFEEDLLLPPFKTLMPSKPLGAVGGRGLYGLVTNLVSLPAKAAVAAACAVVAANEYTYEVSVDFMEAAARAGGAVLSAAAGLGAAAAGRAAMEGAKPTAKSVMNGPQKMGY</sequence>
<evidence type="ECO:0000313" key="3">
    <source>
        <dbReference type="EMBL" id="GAQ78694.1"/>
    </source>
</evidence>
<protein>
    <submittedName>
        <fullName evidence="3">Uncharacterized protein</fullName>
    </submittedName>
</protein>
<feature type="coiled-coil region" evidence="1">
    <location>
        <begin position="112"/>
        <end position="145"/>
    </location>
</feature>
<name>A0A1Y1HJH3_KLENI</name>
<feature type="region of interest" description="Disordered" evidence="2">
    <location>
        <begin position="23"/>
        <end position="100"/>
    </location>
</feature>
<dbReference type="Proteomes" id="UP000054558">
    <property type="component" value="Unassembled WGS sequence"/>
</dbReference>
<evidence type="ECO:0000256" key="1">
    <source>
        <dbReference type="SAM" id="Coils"/>
    </source>
</evidence>
<organism evidence="3 4">
    <name type="scientific">Klebsormidium nitens</name>
    <name type="common">Green alga</name>
    <name type="synonym">Ulothrix nitens</name>
    <dbReference type="NCBI Taxonomy" id="105231"/>
    <lineage>
        <taxon>Eukaryota</taxon>
        <taxon>Viridiplantae</taxon>
        <taxon>Streptophyta</taxon>
        <taxon>Klebsormidiophyceae</taxon>
        <taxon>Klebsormidiales</taxon>
        <taxon>Klebsormidiaceae</taxon>
        <taxon>Klebsormidium</taxon>
    </lineage>
</organism>
<gene>
    <name evidence="3" type="ORF">KFL_000170400</name>
</gene>
<accession>A0A1Y1HJH3</accession>
<feature type="compositionally biased region" description="Basic and acidic residues" evidence="2">
    <location>
        <begin position="28"/>
        <end position="63"/>
    </location>
</feature>
<evidence type="ECO:0000256" key="2">
    <source>
        <dbReference type="SAM" id="MobiDB-lite"/>
    </source>
</evidence>
<keyword evidence="1" id="KW-0175">Coiled coil</keyword>
<dbReference type="AlphaFoldDB" id="A0A1Y1HJH3"/>